<comment type="caution">
    <text evidence="1">The sequence shown here is derived from an EMBL/GenBank/DDBJ whole genome shotgun (WGS) entry which is preliminary data.</text>
</comment>
<organism evidence="1 2">
    <name type="scientific">Sphaerosporella brunnea</name>
    <dbReference type="NCBI Taxonomy" id="1250544"/>
    <lineage>
        <taxon>Eukaryota</taxon>
        <taxon>Fungi</taxon>
        <taxon>Dikarya</taxon>
        <taxon>Ascomycota</taxon>
        <taxon>Pezizomycotina</taxon>
        <taxon>Pezizomycetes</taxon>
        <taxon>Pezizales</taxon>
        <taxon>Pyronemataceae</taxon>
        <taxon>Sphaerosporella</taxon>
    </lineage>
</organism>
<protein>
    <submittedName>
        <fullName evidence="1">Uncharacterized protein</fullName>
    </submittedName>
</protein>
<keyword evidence="2" id="KW-1185">Reference proteome</keyword>
<dbReference type="EMBL" id="VXIS01000436">
    <property type="protein sequence ID" value="KAA8893473.1"/>
    <property type="molecule type" value="Genomic_DNA"/>
</dbReference>
<name>A0A5J5EE33_9PEZI</name>
<evidence type="ECO:0000313" key="2">
    <source>
        <dbReference type="Proteomes" id="UP000326924"/>
    </source>
</evidence>
<evidence type="ECO:0000313" key="1">
    <source>
        <dbReference type="EMBL" id="KAA8893473.1"/>
    </source>
</evidence>
<sequence length="195" mass="22399">MEILGWLGAIWLQFLDIYLMSVIESAVMYGSFTAYHPPCILVMQPVLKHSRTVRLHRRWSRFVKYRVPLRDPQTDIMIGMLQRRGRAVSEDGFEKAASTIPGSKYTVAGTSINRANGETQPVLCLVGEASGRWCTTRRIFKSWDTRETLTHDRKTEKNRYLHWLGSKNCNCWLKINAKESSSVLAVRCPAFIFSL</sequence>
<proteinExistence type="predicted"/>
<accession>A0A5J5EE33</accession>
<dbReference type="AlphaFoldDB" id="A0A5J5EE33"/>
<dbReference type="Proteomes" id="UP000326924">
    <property type="component" value="Unassembled WGS sequence"/>
</dbReference>
<reference evidence="1 2" key="1">
    <citation type="submission" date="2019-09" db="EMBL/GenBank/DDBJ databases">
        <title>Draft genome of the ectomycorrhizal ascomycete Sphaerosporella brunnea.</title>
        <authorList>
            <consortium name="DOE Joint Genome Institute"/>
            <person name="Benucci G.M."/>
            <person name="Marozzi G."/>
            <person name="Antonielli L."/>
            <person name="Sanchez S."/>
            <person name="Marco P."/>
            <person name="Wang X."/>
            <person name="Falini L.B."/>
            <person name="Barry K."/>
            <person name="Haridas S."/>
            <person name="Lipzen A."/>
            <person name="Labutti K."/>
            <person name="Grigoriev I.V."/>
            <person name="Murat C."/>
            <person name="Martin F."/>
            <person name="Albertini E."/>
            <person name="Donnini D."/>
            <person name="Bonito G."/>
        </authorList>
    </citation>
    <scope>NUCLEOTIDE SEQUENCE [LARGE SCALE GENOMIC DNA]</scope>
    <source>
        <strain evidence="1 2">Sb_GMNB300</strain>
    </source>
</reference>
<gene>
    <name evidence="1" type="ORF">FN846DRAFT_523548</name>
</gene>
<dbReference type="InParanoid" id="A0A5J5EE33"/>